<comment type="caution">
    <text evidence="2">The sequence shown here is derived from an EMBL/GenBank/DDBJ whole genome shotgun (WGS) entry which is preliminary data.</text>
</comment>
<sequence>MKTKNFLVSGIVGGIVDFLLGWLFYGIIFKNVFPQPEESETTMLFIFLGCLTFGLFVAYIYTKWAQIATAATGAKAGAIIGLFIGLFYNFFNLAMIPGAEIQLAALDVGISIVMTTIIGAVVGAINGKLGE</sequence>
<dbReference type="AlphaFoldDB" id="A0A2U2X5X4"/>
<dbReference type="EMBL" id="QFRI01000001">
    <property type="protein sequence ID" value="PWH83195.1"/>
    <property type="molecule type" value="Genomic_DNA"/>
</dbReference>
<evidence type="ECO:0000313" key="3">
    <source>
        <dbReference type="Proteomes" id="UP000245375"/>
    </source>
</evidence>
<feature type="transmembrane region" description="Helical" evidence="1">
    <location>
        <begin position="6"/>
        <end position="29"/>
    </location>
</feature>
<evidence type="ECO:0000256" key="1">
    <source>
        <dbReference type="SAM" id="Phobius"/>
    </source>
</evidence>
<dbReference type="RefSeq" id="WP_109351219.1">
    <property type="nucleotide sequence ID" value="NZ_QFRI01000001.1"/>
</dbReference>
<name>A0A2U2X5X4_9FLAO</name>
<dbReference type="Pfam" id="PF08570">
    <property type="entry name" value="DUF1761"/>
    <property type="match status" value="1"/>
</dbReference>
<dbReference type="OrthoDB" id="1437499at2"/>
<evidence type="ECO:0000313" key="2">
    <source>
        <dbReference type="EMBL" id="PWH83195.1"/>
    </source>
</evidence>
<dbReference type="InterPro" id="IPR013879">
    <property type="entry name" value="DUF1761"/>
</dbReference>
<feature type="transmembrane region" description="Helical" evidence="1">
    <location>
        <begin position="103"/>
        <end position="125"/>
    </location>
</feature>
<gene>
    <name evidence="2" type="ORF">DIS18_01180</name>
</gene>
<keyword evidence="1" id="KW-0472">Membrane</keyword>
<protein>
    <recommendedName>
        <fullName evidence="4">DUF1761 domain-containing protein</fullName>
    </recommendedName>
</protein>
<keyword evidence="1" id="KW-1133">Transmembrane helix</keyword>
<evidence type="ECO:0008006" key="4">
    <source>
        <dbReference type="Google" id="ProtNLM"/>
    </source>
</evidence>
<feature type="transmembrane region" description="Helical" evidence="1">
    <location>
        <begin position="41"/>
        <end position="61"/>
    </location>
</feature>
<keyword evidence="1" id="KW-0812">Transmembrane</keyword>
<reference evidence="3" key="2">
    <citation type="submission" date="2018-05" db="EMBL/GenBank/DDBJ databases">
        <title>Algibacter marinivivus sp. nov., isolated from sample around a algae.</title>
        <authorList>
            <person name="Lu D."/>
        </authorList>
    </citation>
    <scope>NUCLEOTIDE SEQUENCE [LARGE SCALE GENOMIC DNA]</scope>
    <source>
        <strain evidence="3">ZY111</strain>
    </source>
</reference>
<feature type="transmembrane region" description="Helical" evidence="1">
    <location>
        <begin position="67"/>
        <end position="91"/>
    </location>
</feature>
<keyword evidence="3" id="KW-1185">Reference proteome</keyword>
<organism evidence="2 3">
    <name type="scientific">Algibacter marinivivus</name>
    <dbReference type="NCBI Taxonomy" id="2100723"/>
    <lineage>
        <taxon>Bacteria</taxon>
        <taxon>Pseudomonadati</taxon>
        <taxon>Bacteroidota</taxon>
        <taxon>Flavobacteriia</taxon>
        <taxon>Flavobacteriales</taxon>
        <taxon>Flavobacteriaceae</taxon>
        <taxon>Algibacter</taxon>
    </lineage>
</organism>
<accession>A0A2U2X5X4</accession>
<reference evidence="2 3" key="1">
    <citation type="submission" date="2018-05" db="EMBL/GenBank/DDBJ databases">
        <title>Algibacter marinivivus sp. nov., isolated from sample around a algae.</title>
        <authorList>
            <person name="Zhong X."/>
        </authorList>
    </citation>
    <scope>NUCLEOTIDE SEQUENCE [LARGE SCALE GENOMIC DNA]</scope>
    <source>
        <strain evidence="2 3">ZY111</strain>
    </source>
</reference>
<proteinExistence type="predicted"/>
<reference evidence="3" key="3">
    <citation type="submission" date="2018-05" db="EMBL/GenBank/DDBJ databases">
        <authorList>
            <person name="Lu D."/>
        </authorList>
    </citation>
    <scope>NUCLEOTIDE SEQUENCE [LARGE SCALE GENOMIC DNA]</scope>
    <source>
        <strain evidence="3">ZY111</strain>
    </source>
</reference>
<dbReference type="Proteomes" id="UP000245375">
    <property type="component" value="Unassembled WGS sequence"/>
</dbReference>